<keyword evidence="1" id="KW-1133">Transmembrane helix</keyword>
<dbReference type="AlphaFoldDB" id="A0A1N7KDH0"/>
<feature type="transmembrane region" description="Helical" evidence="1">
    <location>
        <begin position="6"/>
        <end position="25"/>
    </location>
</feature>
<evidence type="ECO:0000313" key="2">
    <source>
        <dbReference type="EMBL" id="SIS59599.1"/>
    </source>
</evidence>
<reference evidence="3" key="1">
    <citation type="submission" date="2017-01" db="EMBL/GenBank/DDBJ databases">
        <authorList>
            <person name="Varghese N."/>
            <person name="Submissions S."/>
        </authorList>
    </citation>
    <scope>NUCLEOTIDE SEQUENCE [LARGE SCALE GENOMIC DNA]</scope>
    <source>
        <strain evidence="3">DSM 23127</strain>
    </source>
</reference>
<proteinExistence type="predicted"/>
<protein>
    <submittedName>
        <fullName evidence="2">Uncharacterized protein</fullName>
    </submittedName>
</protein>
<keyword evidence="1" id="KW-0812">Transmembrane</keyword>
<feature type="transmembrane region" description="Helical" evidence="1">
    <location>
        <begin position="37"/>
        <end position="58"/>
    </location>
</feature>
<dbReference type="EMBL" id="FTOC01000010">
    <property type="protein sequence ID" value="SIS59599.1"/>
    <property type="molecule type" value="Genomic_DNA"/>
</dbReference>
<dbReference type="STRING" id="570947.SAMN05421687_11069"/>
<name>A0A1N7KDH0_9BACI</name>
<dbReference type="RefSeq" id="WP_076560243.1">
    <property type="nucleotide sequence ID" value="NZ_FTOC01000010.1"/>
</dbReference>
<keyword evidence="1" id="KW-0472">Membrane</keyword>
<dbReference type="OrthoDB" id="2721949at2"/>
<accession>A0A1N7KDH0</accession>
<dbReference type="Proteomes" id="UP000187608">
    <property type="component" value="Unassembled WGS sequence"/>
</dbReference>
<gene>
    <name evidence="2" type="ORF">SAMN05421687_11069</name>
</gene>
<evidence type="ECO:0000256" key="1">
    <source>
        <dbReference type="SAM" id="Phobius"/>
    </source>
</evidence>
<evidence type="ECO:0000313" key="3">
    <source>
        <dbReference type="Proteomes" id="UP000187608"/>
    </source>
</evidence>
<keyword evidence="3" id="KW-1185">Reference proteome</keyword>
<organism evidence="2 3">
    <name type="scientific">Salimicrobium flavidum</name>
    <dbReference type="NCBI Taxonomy" id="570947"/>
    <lineage>
        <taxon>Bacteria</taxon>
        <taxon>Bacillati</taxon>
        <taxon>Bacillota</taxon>
        <taxon>Bacilli</taxon>
        <taxon>Bacillales</taxon>
        <taxon>Bacillaceae</taxon>
        <taxon>Salimicrobium</taxon>
    </lineage>
</organism>
<sequence length="60" mass="6531">MSDDFITIVAIVSLMIWIAVSKEAVKPSKEINWRKMITLLSAGSLSALIITISLVQSLPS</sequence>